<proteinExistence type="predicted"/>
<dbReference type="KEGG" id="smo:SELMODRAFT_439537"/>
<protein>
    <recommendedName>
        <fullName evidence="4">HMA domain-containing protein</fullName>
    </recommendedName>
</protein>
<dbReference type="EMBL" id="GL377572">
    <property type="protein sequence ID" value="EFJ32204.1"/>
    <property type="molecule type" value="Genomic_DNA"/>
</dbReference>
<evidence type="ECO:0000313" key="2">
    <source>
        <dbReference type="EMBL" id="EFJ32204.1"/>
    </source>
</evidence>
<evidence type="ECO:0000313" key="3">
    <source>
        <dbReference type="Proteomes" id="UP000001514"/>
    </source>
</evidence>
<dbReference type="InParanoid" id="D8R5S7"/>
<sequence>MSRKAILKVDLCGKCKDNLLKKLSEVSGVAKAEATGDHQFTLTGDFKIEDINAAIASKKRCVSIESVQEIPKPDPPKPDPPKPPPEVVCPNTIVIHTKNLVFCFHGRNIGCPWDRCSDRCCSC</sequence>
<dbReference type="Gramene" id="EFJ32204">
    <property type="protein sequence ID" value="EFJ32204"/>
    <property type="gene ID" value="SELMODRAFT_439537"/>
</dbReference>
<dbReference type="AlphaFoldDB" id="D8R5S7"/>
<name>D8R5S7_SELML</name>
<reference evidence="2 3" key="1">
    <citation type="journal article" date="2011" name="Science">
        <title>The Selaginella genome identifies genetic changes associated with the evolution of vascular plants.</title>
        <authorList>
            <person name="Banks J.A."/>
            <person name="Nishiyama T."/>
            <person name="Hasebe M."/>
            <person name="Bowman J.L."/>
            <person name="Gribskov M."/>
            <person name="dePamphilis C."/>
            <person name="Albert V.A."/>
            <person name="Aono N."/>
            <person name="Aoyama T."/>
            <person name="Ambrose B.A."/>
            <person name="Ashton N.W."/>
            <person name="Axtell M.J."/>
            <person name="Barker E."/>
            <person name="Barker M.S."/>
            <person name="Bennetzen J.L."/>
            <person name="Bonawitz N.D."/>
            <person name="Chapple C."/>
            <person name="Cheng C."/>
            <person name="Correa L.G."/>
            <person name="Dacre M."/>
            <person name="DeBarry J."/>
            <person name="Dreyer I."/>
            <person name="Elias M."/>
            <person name="Engstrom E.M."/>
            <person name="Estelle M."/>
            <person name="Feng L."/>
            <person name="Finet C."/>
            <person name="Floyd S.K."/>
            <person name="Frommer W.B."/>
            <person name="Fujita T."/>
            <person name="Gramzow L."/>
            <person name="Gutensohn M."/>
            <person name="Harholt J."/>
            <person name="Hattori M."/>
            <person name="Heyl A."/>
            <person name="Hirai T."/>
            <person name="Hiwatashi Y."/>
            <person name="Ishikawa M."/>
            <person name="Iwata M."/>
            <person name="Karol K.G."/>
            <person name="Koehler B."/>
            <person name="Kolukisaoglu U."/>
            <person name="Kubo M."/>
            <person name="Kurata T."/>
            <person name="Lalonde S."/>
            <person name="Li K."/>
            <person name="Li Y."/>
            <person name="Litt A."/>
            <person name="Lyons E."/>
            <person name="Manning G."/>
            <person name="Maruyama T."/>
            <person name="Michael T.P."/>
            <person name="Mikami K."/>
            <person name="Miyazaki S."/>
            <person name="Morinaga S."/>
            <person name="Murata T."/>
            <person name="Mueller-Roeber B."/>
            <person name="Nelson D.R."/>
            <person name="Obara M."/>
            <person name="Oguri Y."/>
            <person name="Olmstead R.G."/>
            <person name="Onodera N."/>
            <person name="Petersen B.L."/>
            <person name="Pils B."/>
            <person name="Prigge M."/>
            <person name="Rensing S.A."/>
            <person name="Riano-Pachon D.M."/>
            <person name="Roberts A.W."/>
            <person name="Sato Y."/>
            <person name="Scheller H.V."/>
            <person name="Schulz B."/>
            <person name="Schulz C."/>
            <person name="Shakirov E.V."/>
            <person name="Shibagaki N."/>
            <person name="Shinohara N."/>
            <person name="Shippen D.E."/>
            <person name="Soerensen I."/>
            <person name="Sotooka R."/>
            <person name="Sugimoto N."/>
            <person name="Sugita M."/>
            <person name="Sumikawa N."/>
            <person name="Tanurdzic M."/>
            <person name="Theissen G."/>
            <person name="Ulvskov P."/>
            <person name="Wakazuki S."/>
            <person name="Weng J.K."/>
            <person name="Willats W.W."/>
            <person name="Wipf D."/>
            <person name="Wolf P.G."/>
            <person name="Yang L."/>
            <person name="Zimmer A.D."/>
            <person name="Zhu Q."/>
            <person name="Mitros T."/>
            <person name="Hellsten U."/>
            <person name="Loque D."/>
            <person name="Otillar R."/>
            <person name="Salamov A."/>
            <person name="Schmutz J."/>
            <person name="Shapiro H."/>
            <person name="Lindquist E."/>
            <person name="Lucas S."/>
            <person name="Rokhsar D."/>
            <person name="Grigoriev I.V."/>
        </authorList>
    </citation>
    <scope>NUCLEOTIDE SEQUENCE [LARGE SCALE GENOMIC DNA]</scope>
</reference>
<dbReference type="Gene3D" id="3.30.70.100">
    <property type="match status" value="1"/>
</dbReference>
<dbReference type="Proteomes" id="UP000001514">
    <property type="component" value="Unassembled WGS sequence"/>
</dbReference>
<feature type="region of interest" description="Disordered" evidence="1">
    <location>
        <begin position="67"/>
        <end position="86"/>
    </location>
</feature>
<evidence type="ECO:0000256" key="1">
    <source>
        <dbReference type="SAM" id="MobiDB-lite"/>
    </source>
</evidence>
<gene>
    <name evidence="2" type="ORF">SELMODRAFT_439537</name>
</gene>
<dbReference type="HOGENOM" id="CLU_1743678_0_0_1"/>
<feature type="compositionally biased region" description="Basic and acidic residues" evidence="1">
    <location>
        <begin position="71"/>
        <end position="80"/>
    </location>
</feature>
<evidence type="ECO:0008006" key="4">
    <source>
        <dbReference type="Google" id="ProtNLM"/>
    </source>
</evidence>
<keyword evidence="3" id="KW-1185">Reference proteome</keyword>
<organism evidence="3">
    <name type="scientific">Selaginella moellendorffii</name>
    <name type="common">Spikemoss</name>
    <dbReference type="NCBI Taxonomy" id="88036"/>
    <lineage>
        <taxon>Eukaryota</taxon>
        <taxon>Viridiplantae</taxon>
        <taxon>Streptophyta</taxon>
        <taxon>Embryophyta</taxon>
        <taxon>Tracheophyta</taxon>
        <taxon>Lycopodiopsida</taxon>
        <taxon>Selaginellales</taxon>
        <taxon>Selaginellaceae</taxon>
        <taxon>Selaginella</taxon>
    </lineage>
</organism>
<accession>D8R5S7</accession>